<keyword evidence="2" id="KW-0479">Metal-binding</keyword>
<reference evidence="5 6" key="1">
    <citation type="submission" date="2023-04" db="EMBL/GenBank/DDBJ databases">
        <title>Draft genome sequence of acteroides sedimenti strain YN3PY1.</title>
        <authorList>
            <person name="Yoshida N."/>
        </authorList>
    </citation>
    <scope>NUCLEOTIDE SEQUENCE [LARGE SCALE GENOMIC DNA]</scope>
    <source>
        <strain evidence="5 6">YN3PY1</strain>
    </source>
</reference>
<accession>A0ABN6Z4G7</accession>
<proteinExistence type="inferred from homology"/>
<protein>
    <submittedName>
        <fullName evidence="5">Sulfatase</fullName>
    </submittedName>
</protein>
<dbReference type="InterPro" id="IPR000917">
    <property type="entry name" value="Sulfatase_N"/>
</dbReference>
<dbReference type="SUPFAM" id="SSF53649">
    <property type="entry name" value="Alkaline phosphatase-like"/>
    <property type="match status" value="1"/>
</dbReference>
<dbReference type="Proteomes" id="UP001496674">
    <property type="component" value="Chromosome"/>
</dbReference>
<evidence type="ECO:0000256" key="1">
    <source>
        <dbReference type="ARBA" id="ARBA00008779"/>
    </source>
</evidence>
<dbReference type="Pfam" id="PF00884">
    <property type="entry name" value="Sulfatase"/>
    <property type="match status" value="1"/>
</dbReference>
<dbReference type="PANTHER" id="PTHR45953:SF1">
    <property type="entry name" value="IDURONATE 2-SULFATASE"/>
    <property type="match status" value="1"/>
</dbReference>
<evidence type="ECO:0000259" key="4">
    <source>
        <dbReference type="Pfam" id="PF00884"/>
    </source>
</evidence>
<dbReference type="PANTHER" id="PTHR45953">
    <property type="entry name" value="IDURONATE 2-SULFATASE"/>
    <property type="match status" value="1"/>
</dbReference>
<name>A0ABN6Z4G7_9BACE</name>
<evidence type="ECO:0000256" key="3">
    <source>
        <dbReference type="ARBA" id="ARBA00022801"/>
    </source>
</evidence>
<sequence>MKKILFTGLTGLTYAAQLTAQQPNIVYIFTDQQTASAMSCAGNLNLSTPNMDRLAREGVRFTEAYCAAPLSTPSRAAMITGVTPGTLNMLKNNTNFPEKYKNSTIGTVLSEAGYNCAYAGKWHLPESSLSISKGNEKTYGFTVLHEHNDYGLAESCIKFINQQKKEPFFLVASFDNPHNICEYARNQVLPFAQIKEPAIADCPNLPGNFQPSPYEAEIIRNEQMQSFPTYPVINYSEDDWRRYRNAYFRLTEIVDAEIGKILKALDDNHLTENTIIIFSSDHGDGTGAHQWNQKSALFEEVVNIPFIVRMPQKKLAGTIRKEIINNGLDLMPTLCDFAGAHTPDYCLGKSLRPILENKKEQQINEYVVTETQFDKSVTRGWMVRTPRYKYVLYDKGRNREQLYDIQNDKNEQVNLAVESKYNVELNKHRRYLTEWIKKCGIETTGREIIPAE</sequence>
<evidence type="ECO:0000313" key="5">
    <source>
        <dbReference type="EMBL" id="BEG99471.1"/>
    </source>
</evidence>
<organism evidence="5 6">
    <name type="scientific">Bacteroides sedimenti</name>
    <dbReference type="NCBI Taxonomy" id="2136147"/>
    <lineage>
        <taxon>Bacteria</taxon>
        <taxon>Pseudomonadati</taxon>
        <taxon>Bacteroidota</taxon>
        <taxon>Bacteroidia</taxon>
        <taxon>Bacteroidales</taxon>
        <taxon>Bacteroidaceae</taxon>
        <taxon>Bacteroides</taxon>
    </lineage>
</organism>
<dbReference type="Gene3D" id="3.40.720.10">
    <property type="entry name" value="Alkaline Phosphatase, subunit A"/>
    <property type="match status" value="1"/>
</dbReference>
<feature type="domain" description="Sulfatase N-terminal" evidence="4">
    <location>
        <begin position="23"/>
        <end position="339"/>
    </location>
</feature>
<evidence type="ECO:0000313" key="6">
    <source>
        <dbReference type="Proteomes" id="UP001496674"/>
    </source>
</evidence>
<gene>
    <name evidence="5" type="ORF">BSYN_17360</name>
</gene>
<comment type="similarity">
    <text evidence="1">Belongs to the sulfatase family.</text>
</comment>
<keyword evidence="3" id="KW-0378">Hydrolase</keyword>
<keyword evidence="6" id="KW-1185">Reference proteome</keyword>
<dbReference type="PROSITE" id="PS00523">
    <property type="entry name" value="SULFATASE_1"/>
    <property type="match status" value="1"/>
</dbReference>
<evidence type="ECO:0000256" key="2">
    <source>
        <dbReference type="ARBA" id="ARBA00022723"/>
    </source>
</evidence>
<dbReference type="RefSeq" id="WP_353330035.1">
    <property type="nucleotide sequence ID" value="NZ_AP028055.1"/>
</dbReference>
<dbReference type="EMBL" id="AP028055">
    <property type="protein sequence ID" value="BEG99471.1"/>
    <property type="molecule type" value="Genomic_DNA"/>
</dbReference>
<dbReference type="InterPro" id="IPR024607">
    <property type="entry name" value="Sulfatase_CS"/>
</dbReference>
<dbReference type="InterPro" id="IPR017850">
    <property type="entry name" value="Alkaline_phosphatase_core_sf"/>
</dbReference>